<name>A0ABP9EIP0_9PSEU</name>
<organism evidence="2 3">
    <name type="scientific">Actinomycetospora straminea</name>
    <dbReference type="NCBI Taxonomy" id="663607"/>
    <lineage>
        <taxon>Bacteria</taxon>
        <taxon>Bacillati</taxon>
        <taxon>Actinomycetota</taxon>
        <taxon>Actinomycetes</taxon>
        <taxon>Pseudonocardiales</taxon>
        <taxon>Pseudonocardiaceae</taxon>
        <taxon>Actinomycetospora</taxon>
    </lineage>
</organism>
<evidence type="ECO:0000313" key="3">
    <source>
        <dbReference type="Proteomes" id="UP001500457"/>
    </source>
</evidence>
<feature type="domain" description="Iminophenyl-pyruvate dimer synthase" evidence="1">
    <location>
        <begin position="12"/>
        <end position="225"/>
    </location>
</feature>
<dbReference type="Gene3D" id="1.20.1260.10">
    <property type="match status" value="1"/>
</dbReference>
<sequence>MIDTREELVLALREAAEIEHGLMIQYLFPALTMKKHLSEGLTGPQQRLAREWEGVILRVAVEEMGHLATVSNLLAAVGAGPHLSRPNFPQQVGYYPFAFDLVPFSDEALYRMLVFELPQGHALPDPPARPQEASAFDAVAPDELEYTFVGELYEQIRQGFASLDERTLFIGPPEAQIDDDWSVELDVRRVVDRAGAFAAIDDIVRDGEGTPADRRGSHYARFLDVRKEYADAGHFAAARDVVPNPQTRDLRGAGPGTVLTHPDALRTAELFNAVYEVVLLLLAQFFALGGGTRAKQAVRSAAARLMSTAIRPIAEVLTEMPAGDPADPRRAGPPFELYSDVALSPFPAARWTFVLERLAAIVAEAVELGDRTPRLSAVGETIGFVRRSLVEVAP</sequence>
<dbReference type="InterPro" id="IPR026820">
    <property type="entry name" value="VioB/RebD_dom"/>
</dbReference>
<protein>
    <recommendedName>
        <fullName evidence="1">Iminophenyl-pyruvate dimer synthase domain-containing protein</fullName>
    </recommendedName>
</protein>
<dbReference type="RefSeq" id="WP_274232318.1">
    <property type="nucleotide sequence ID" value="NZ_BAABHQ010000008.1"/>
</dbReference>
<dbReference type="InterPro" id="IPR012347">
    <property type="entry name" value="Ferritin-like"/>
</dbReference>
<reference evidence="3" key="1">
    <citation type="journal article" date="2019" name="Int. J. Syst. Evol. Microbiol.">
        <title>The Global Catalogue of Microorganisms (GCM) 10K type strain sequencing project: providing services to taxonomists for standard genome sequencing and annotation.</title>
        <authorList>
            <consortium name="The Broad Institute Genomics Platform"/>
            <consortium name="The Broad Institute Genome Sequencing Center for Infectious Disease"/>
            <person name="Wu L."/>
            <person name="Ma J."/>
        </authorList>
    </citation>
    <scope>NUCLEOTIDE SEQUENCE [LARGE SCALE GENOMIC DNA]</scope>
    <source>
        <strain evidence="3">JCM 17983</strain>
    </source>
</reference>
<evidence type="ECO:0000259" key="1">
    <source>
        <dbReference type="Pfam" id="PF12902"/>
    </source>
</evidence>
<accession>A0ABP9EIP0</accession>
<evidence type="ECO:0000313" key="2">
    <source>
        <dbReference type="EMBL" id="GAA4878737.1"/>
    </source>
</evidence>
<gene>
    <name evidence="2" type="ORF">GCM10023203_31580</name>
</gene>
<proteinExistence type="predicted"/>
<dbReference type="Pfam" id="PF12902">
    <property type="entry name" value="Ferritin-like"/>
    <property type="match status" value="1"/>
</dbReference>
<dbReference type="Proteomes" id="UP001500457">
    <property type="component" value="Unassembled WGS sequence"/>
</dbReference>
<dbReference type="EMBL" id="BAABHQ010000008">
    <property type="protein sequence ID" value="GAA4878737.1"/>
    <property type="molecule type" value="Genomic_DNA"/>
</dbReference>
<keyword evidence="3" id="KW-1185">Reference proteome</keyword>
<comment type="caution">
    <text evidence="2">The sequence shown here is derived from an EMBL/GenBank/DDBJ whole genome shotgun (WGS) entry which is preliminary data.</text>
</comment>